<accession>A0ABY7LS31</accession>
<reference evidence="2 3" key="1">
    <citation type="submission" date="2022-12" db="EMBL/GenBank/DDBJ databases">
        <title>Hymenobacter canadensis sp. nov. isolated from lake water of the Cambridge Bay, Canada.</title>
        <authorList>
            <person name="Kim W.H."/>
            <person name="Lee Y.M."/>
        </authorList>
    </citation>
    <scope>NUCLEOTIDE SEQUENCE [LARGE SCALE GENOMIC DNA]</scope>
    <source>
        <strain evidence="2 3">PAMC 29467</strain>
    </source>
</reference>
<feature type="chain" id="PRO_5046526470" evidence="1">
    <location>
        <begin position="21"/>
        <end position="180"/>
    </location>
</feature>
<dbReference type="RefSeq" id="WP_269561262.1">
    <property type="nucleotide sequence ID" value="NZ_CP114767.1"/>
</dbReference>
<evidence type="ECO:0000313" key="3">
    <source>
        <dbReference type="Proteomes" id="UP001211005"/>
    </source>
</evidence>
<protein>
    <submittedName>
        <fullName evidence="2">Uncharacterized protein</fullName>
    </submittedName>
</protein>
<keyword evidence="1" id="KW-0732">Signal</keyword>
<evidence type="ECO:0000313" key="2">
    <source>
        <dbReference type="EMBL" id="WBA43218.1"/>
    </source>
</evidence>
<gene>
    <name evidence="2" type="ORF">O3303_06540</name>
</gene>
<proteinExistence type="predicted"/>
<dbReference type="Proteomes" id="UP001211005">
    <property type="component" value="Chromosome"/>
</dbReference>
<dbReference type="EMBL" id="CP114767">
    <property type="protein sequence ID" value="WBA43218.1"/>
    <property type="molecule type" value="Genomic_DNA"/>
</dbReference>
<feature type="signal peptide" evidence="1">
    <location>
        <begin position="1"/>
        <end position="20"/>
    </location>
</feature>
<keyword evidence="3" id="KW-1185">Reference proteome</keyword>
<organism evidence="2 3">
    <name type="scientific">Hymenobacter canadensis</name>
    <dbReference type="NCBI Taxonomy" id="2999067"/>
    <lineage>
        <taxon>Bacteria</taxon>
        <taxon>Pseudomonadati</taxon>
        <taxon>Bacteroidota</taxon>
        <taxon>Cytophagia</taxon>
        <taxon>Cytophagales</taxon>
        <taxon>Hymenobacteraceae</taxon>
        <taxon>Hymenobacter</taxon>
    </lineage>
</organism>
<name>A0ABY7LS31_9BACT</name>
<evidence type="ECO:0000256" key="1">
    <source>
        <dbReference type="SAM" id="SignalP"/>
    </source>
</evidence>
<sequence>MKLLLIVIMFLMPLFGRSQTTVSDLDKLYADAYSCIRSDTVFQRYRGPEHCVAVFDSLVSQRPSMFSEVLAEHWGYAGYKRMNRLRDSLSTLDKQAYHKPYFSKQAARLTPASGVAKGCVVILFSRVTDGMLLAEVSDNQEGGPGIRNVLSAFDQSIQYLFLLGADGKIKRYHTKIVSYN</sequence>